<reference evidence="1" key="1">
    <citation type="submission" date="2022-10" db="EMBL/GenBank/DDBJ databases">
        <title>Genome sequences of endogenous nimaviruses in decapod crustaceans.</title>
        <authorList>
            <person name="Kawato S."/>
            <person name="Nozaki R."/>
            <person name="Kondo H."/>
            <person name="Hirono I."/>
        </authorList>
    </citation>
    <scope>NUCLEOTIDE SEQUENCE</scope>
    <source>
        <strain evidence="1">Mikawa2016</strain>
    </source>
</reference>
<sequence>MINYFVTNDIVSSVESTATKYKDENVGFLGMIDEADEFDISDYKIENILNIVRPFKSNLLSTSEGKTNQEHDIVIGSGDSLMTPSLANRIVQQKNNDNANGLSSTPQSLYEAFLNNPTVREAIMDKLYPSHRINDNGQCSPNRYNRIVAENILIDNEQIFQTAINVLNASSEKYMDTTTNHTVTTNSNIATTNNYNNININNNINHTSLIGFNQLYTKNII</sequence>
<organism evidence="1">
    <name type="scientific">Penaeus monodon majanivirus A</name>
    <dbReference type="NCBI Taxonomy" id="2984271"/>
    <lineage>
        <taxon>Viruses</taxon>
        <taxon>Viruses incertae sedis</taxon>
        <taxon>Naldaviricetes</taxon>
        <taxon>Nimaviridae</taxon>
    </lineage>
</organism>
<proteinExistence type="predicted"/>
<dbReference type="EMBL" id="LC738870">
    <property type="protein sequence ID" value="BDT61888.1"/>
    <property type="molecule type" value="Genomic_DNA"/>
</dbReference>
<name>A0A9C7F7E5_9VIRU</name>
<accession>A0A9C7F7E5</accession>
<evidence type="ECO:0000313" key="1">
    <source>
        <dbReference type="EMBL" id="BDT61888.1"/>
    </source>
</evidence>
<protein>
    <submittedName>
        <fullName evidence="1">Wsv360-like protein</fullName>
    </submittedName>
</protein>